<dbReference type="Proteomes" id="UP000801492">
    <property type="component" value="Unassembled WGS sequence"/>
</dbReference>
<gene>
    <name evidence="1" type="ORF">ILUMI_18175</name>
</gene>
<evidence type="ECO:0000313" key="1">
    <source>
        <dbReference type="EMBL" id="KAF2887998.1"/>
    </source>
</evidence>
<dbReference type="EMBL" id="VTPC01080627">
    <property type="protein sequence ID" value="KAF2887998.1"/>
    <property type="molecule type" value="Genomic_DNA"/>
</dbReference>
<reference evidence="1" key="1">
    <citation type="submission" date="2019-08" db="EMBL/GenBank/DDBJ databases">
        <title>The genome of the North American firefly Photinus pyralis.</title>
        <authorList>
            <consortium name="Photinus pyralis genome working group"/>
            <person name="Fallon T.R."/>
            <person name="Sander Lower S.E."/>
            <person name="Weng J.-K."/>
        </authorList>
    </citation>
    <scope>NUCLEOTIDE SEQUENCE</scope>
    <source>
        <strain evidence="1">TRF0915ILg1</strain>
        <tissue evidence="1">Whole body</tissue>
    </source>
</reference>
<dbReference type="OrthoDB" id="6764350at2759"/>
<accession>A0A8K0G758</accession>
<keyword evidence="2" id="KW-1185">Reference proteome</keyword>
<comment type="caution">
    <text evidence="1">The sequence shown here is derived from an EMBL/GenBank/DDBJ whole genome shotgun (WGS) entry which is preliminary data.</text>
</comment>
<organism evidence="1 2">
    <name type="scientific">Ignelater luminosus</name>
    <name type="common">Cucubano</name>
    <name type="synonym">Pyrophorus luminosus</name>
    <dbReference type="NCBI Taxonomy" id="2038154"/>
    <lineage>
        <taxon>Eukaryota</taxon>
        <taxon>Metazoa</taxon>
        <taxon>Ecdysozoa</taxon>
        <taxon>Arthropoda</taxon>
        <taxon>Hexapoda</taxon>
        <taxon>Insecta</taxon>
        <taxon>Pterygota</taxon>
        <taxon>Neoptera</taxon>
        <taxon>Endopterygota</taxon>
        <taxon>Coleoptera</taxon>
        <taxon>Polyphaga</taxon>
        <taxon>Elateriformia</taxon>
        <taxon>Elateroidea</taxon>
        <taxon>Elateridae</taxon>
        <taxon>Agrypninae</taxon>
        <taxon>Pyrophorini</taxon>
        <taxon>Ignelater</taxon>
    </lineage>
</organism>
<name>A0A8K0G758_IGNLU</name>
<proteinExistence type="predicted"/>
<sequence length="165" mass="19209">MDSDSDLFINYTSPGVAEVAQNSSMKLLPKKSQQKYKITYKDITTSYSENVLMAYFGELRQKIKPNSLRIQYSMLRSTRNVDIPKYVKLKALLKRKSHDYKPKKSKVLTLQEINQFLHEAPDDKYLFTKVNLKEITLDYLLNSNFVTLSGISCLYYRYIPPTTVT</sequence>
<dbReference type="AlphaFoldDB" id="A0A8K0G758"/>
<protein>
    <submittedName>
        <fullName evidence="1">Uncharacterized protein</fullName>
    </submittedName>
</protein>
<evidence type="ECO:0000313" key="2">
    <source>
        <dbReference type="Proteomes" id="UP000801492"/>
    </source>
</evidence>